<evidence type="ECO:0000313" key="2">
    <source>
        <dbReference type="EMBL" id="GHH13879.1"/>
    </source>
</evidence>
<proteinExistence type="predicted"/>
<accession>A0ABQ3LEG4</accession>
<dbReference type="EMBL" id="BNAQ01000002">
    <property type="protein sequence ID" value="GHH13879.1"/>
    <property type="molecule type" value="Genomic_DNA"/>
</dbReference>
<dbReference type="Proteomes" id="UP000652430">
    <property type="component" value="Unassembled WGS sequence"/>
</dbReference>
<dbReference type="Pfam" id="PF05016">
    <property type="entry name" value="ParE_toxin"/>
    <property type="match status" value="1"/>
</dbReference>
<organism evidence="2 3">
    <name type="scientific">Sphingomonas glacialis</name>
    <dbReference type="NCBI Taxonomy" id="658225"/>
    <lineage>
        <taxon>Bacteria</taxon>
        <taxon>Pseudomonadati</taxon>
        <taxon>Pseudomonadota</taxon>
        <taxon>Alphaproteobacteria</taxon>
        <taxon>Sphingomonadales</taxon>
        <taxon>Sphingomonadaceae</taxon>
        <taxon>Sphingomonas</taxon>
    </lineage>
</organism>
<dbReference type="InterPro" id="IPR035093">
    <property type="entry name" value="RelE/ParE_toxin_dom_sf"/>
</dbReference>
<dbReference type="Gene3D" id="3.30.2310.20">
    <property type="entry name" value="RelE-like"/>
    <property type="match status" value="1"/>
</dbReference>
<name>A0ABQ3LEG4_9SPHN</name>
<evidence type="ECO:0000256" key="1">
    <source>
        <dbReference type="ARBA" id="ARBA00022649"/>
    </source>
</evidence>
<gene>
    <name evidence="2" type="ORF">GCM10008023_15010</name>
</gene>
<evidence type="ECO:0000313" key="3">
    <source>
        <dbReference type="Proteomes" id="UP000652430"/>
    </source>
</evidence>
<dbReference type="InterPro" id="IPR007712">
    <property type="entry name" value="RelE/ParE_toxin"/>
</dbReference>
<dbReference type="RefSeq" id="WP_189675742.1">
    <property type="nucleotide sequence ID" value="NZ_BNAQ01000002.1"/>
</dbReference>
<comment type="caution">
    <text evidence="2">The sequence shown here is derived from an EMBL/GenBank/DDBJ whole genome shotgun (WGS) entry which is preliminary data.</text>
</comment>
<reference evidence="3" key="1">
    <citation type="journal article" date="2019" name="Int. J. Syst. Evol. Microbiol.">
        <title>The Global Catalogue of Microorganisms (GCM) 10K type strain sequencing project: providing services to taxonomists for standard genome sequencing and annotation.</title>
        <authorList>
            <consortium name="The Broad Institute Genomics Platform"/>
            <consortium name="The Broad Institute Genome Sequencing Center for Infectious Disease"/>
            <person name="Wu L."/>
            <person name="Ma J."/>
        </authorList>
    </citation>
    <scope>NUCLEOTIDE SEQUENCE [LARGE SCALE GENOMIC DNA]</scope>
    <source>
        <strain evidence="3">CGMCC 1.8957</strain>
    </source>
</reference>
<sequence length="97" mass="10684">MPRLIVTEGAVRGIARCRTFLAEKSPQAAQRAGAEISRQLRLLERNPAIGRPYAGDADLREVVIGFGTAGYVALYRHDPADDAVYVVAFRHQREAGY</sequence>
<protein>
    <submittedName>
        <fullName evidence="2">Plasmid stabilization protein</fullName>
    </submittedName>
</protein>
<keyword evidence="1" id="KW-1277">Toxin-antitoxin system</keyword>
<keyword evidence="3" id="KW-1185">Reference proteome</keyword>